<dbReference type="OrthoDB" id="494977at2"/>
<reference evidence="2 3" key="1">
    <citation type="submission" date="2018-03" db="EMBL/GenBank/DDBJ databases">
        <title>Ahniella affigens gen. nov., sp. nov., a gammaproteobacterium isolated from sandy soil near a stream.</title>
        <authorList>
            <person name="Ko Y."/>
            <person name="Kim J.-H."/>
        </authorList>
    </citation>
    <scope>NUCLEOTIDE SEQUENCE [LARGE SCALE GENOMIC DNA]</scope>
    <source>
        <strain evidence="2 3">D13</strain>
    </source>
</reference>
<name>A0A2P1PLG7_9GAMM</name>
<evidence type="ECO:0000256" key="1">
    <source>
        <dbReference type="SAM" id="Phobius"/>
    </source>
</evidence>
<sequence length="274" mass="31041">MKSLHIFVDSERPDQYLNTIVHCVLERDVRAIEFLHIRTLTSVDTKNRSNGLSSRVMAAVQSQLKSLAERQEYTSQSTDRSHHRVELASIYGHEKAAEVAAYYERVREISLSYSNREVEYEELRSVMQKLAEKGNDAFLDVTAVKKRYLGDILAAGLVEGIRGLWTFDLLTRSVNFDKPWSMLIHELRASGTVMYRYTNILDTQTYTACVRLVFIRAPRYKRMAIGTVTLIFVGALGYFVLGEESQAVKVVLAMSGIASIASLALVFYPPRTEA</sequence>
<gene>
    <name evidence="2" type="ORF">C7S18_00030</name>
</gene>
<reference evidence="2 3" key="2">
    <citation type="submission" date="2018-03" db="EMBL/GenBank/DDBJ databases">
        <authorList>
            <person name="Keele B.F."/>
        </authorList>
    </citation>
    <scope>NUCLEOTIDE SEQUENCE [LARGE SCALE GENOMIC DNA]</scope>
    <source>
        <strain evidence="2 3">D13</strain>
    </source>
</reference>
<keyword evidence="3" id="KW-1185">Reference proteome</keyword>
<proteinExistence type="predicted"/>
<keyword evidence="1" id="KW-1133">Transmembrane helix</keyword>
<feature type="transmembrane region" description="Helical" evidence="1">
    <location>
        <begin position="223"/>
        <end position="241"/>
    </location>
</feature>
<protein>
    <submittedName>
        <fullName evidence="2">Uncharacterized protein</fullName>
    </submittedName>
</protein>
<feature type="transmembrane region" description="Helical" evidence="1">
    <location>
        <begin position="247"/>
        <end position="268"/>
    </location>
</feature>
<evidence type="ECO:0000313" key="3">
    <source>
        <dbReference type="Proteomes" id="UP000241074"/>
    </source>
</evidence>
<accession>A0A2P1PLG7</accession>
<dbReference type="RefSeq" id="WP_106889608.1">
    <property type="nucleotide sequence ID" value="NZ_CP027860.1"/>
</dbReference>
<organism evidence="2 3">
    <name type="scientific">Ahniella affigens</name>
    <dbReference type="NCBI Taxonomy" id="2021234"/>
    <lineage>
        <taxon>Bacteria</taxon>
        <taxon>Pseudomonadati</taxon>
        <taxon>Pseudomonadota</taxon>
        <taxon>Gammaproteobacteria</taxon>
        <taxon>Lysobacterales</taxon>
        <taxon>Rhodanobacteraceae</taxon>
        <taxon>Ahniella</taxon>
    </lineage>
</organism>
<dbReference type="KEGG" id="xba:C7S18_00030"/>
<dbReference type="EMBL" id="CP027860">
    <property type="protein sequence ID" value="AVP95679.1"/>
    <property type="molecule type" value="Genomic_DNA"/>
</dbReference>
<dbReference type="Proteomes" id="UP000241074">
    <property type="component" value="Chromosome"/>
</dbReference>
<dbReference type="AlphaFoldDB" id="A0A2P1PLG7"/>
<evidence type="ECO:0000313" key="2">
    <source>
        <dbReference type="EMBL" id="AVP95679.1"/>
    </source>
</evidence>
<keyword evidence="1" id="KW-0472">Membrane</keyword>
<keyword evidence="1" id="KW-0812">Transmembrane</keyword>